<evidence type="ECO:0000313" key="2">
    <source>
        <dbReference type="Proteomes" id="UP001300012"/>
    </source>
</evidence>
<keyword evidence="2" id="KW-1185">Reference proteome</keyword>
<organism evidence="1 2">
    <name type="scientific">Paenibacillus radicis</name>
    <name type="common">ex Xue et al. 2023</name>
    <dbReference type="NCBI Taxonomy" id="2972489"/>
    <lineage>
        <taxon>Bacteria</taxon>
        <taxon>Bacillati</taxon>
        <taxon>Bacillota</taxon>
        <taxon>Bacilli</taxon>
        <taxon>Bacillales</taxon>
        <taxon>Paenibacillaceae</taxon>
        <taxon>Paenibacillus</taxon>
    </lineage>
</organism>
<protein>
    <recommendedName>
        <fullName evidence="3">Choloylglycine hydrolase/NAAA C-terminal domain-containing protein</fullName>
    </recommendedName>
</protein>
<dbReference type="EMBL" id="JANQBD010000002">
    <property type="protein sequence ID" value="MCR8630387.1"/>
    <property type="molecule type" value="Genomic_DNA"/>
</dbReference>
<evidence type="ECO:0008006" key="3">
    <source>
        <dbReference type="Google" id="ProtNLM"/>
    </source>
</evidence>
<dbReference type="Proteomes" id="UP001300012">
    <property type="component" value="Unassembled WGS sequence"/>
</dbReference>
<name>A0ABT1YBV8_9BACL</name>
<proteinExistence type="predicted"/>
<comment type="caution">
    <text evidence="1">The sequence shown here is derived from an EMBL/GenBank/DDBJ whole genome shotgun (WGS) entry which is preliminary data.</text>
</comment>
<sequence>MCTTGAVVIKDRSGGKRIFGFKTSDSPLTGFWHGQVNNPGRYDALGYGLTQQQGINAGMNEKGLMVISSYFGYKEHMPDVASEQKQSSKNSYWSGDVRGIVQAEVLAGCSAAAEAAALFVERFSEGMAPLGGNHVIVDRTGELLVFEHCQGLYGLQNATKQHFIVRSNQAFTLFQSEQNQLPEEIREDRGIRQRLAEQILSNIKREEMNLDAVEVINRLKQMTALHAGSGESTGSICAHGVSKGRSNSPEPHETLSAMIWDIRSKKMHFTVGHPCKGEWHEMDFSGRNNRCNF</sequence>
<dbReference type="Gene3D" id="3.60.60.10">
    <property type="entry name" value="Penicillin V Acylase, Chain A"/>
    <property type="match status" value="1"/>
</dbReference>
<evidence type="ECO:0000313" key="1">
    <source>
        <dbReference type="EMBL" id="MCR8630387.1"/>
    </source>
</evidence>
<reference evidence="1 2" key="1">
    <citation type="submission" date="2022-08" db="EMBL/GenBank/DDBJ databases">
        <title>Paenibacillus endoradicis sp. nov., Paenibacillus radicibacter sp. nov and Paenibacillus pararadicis sp. nov., three cold-adapted plant growth-promoting bacteria isolated from root of Larix gmelinii in Great Khingan.</title>
        <authorList>
            <person name="Xue H."/>
        </authorList>
    </citation>
    <scope>NUCLEOTIDE SEQUENCE [LARGE SCALE GENOMIC DNA]</scope>
    <source>
        <strain evidence="1 2">N5-1-1-5</strain>
    </source>
</reference>
<gene>
    <name evidence="1" type="ORF">NV381_04125</name>
</gene>
<accession>A0ABT1YBV8</accession>
<dbReference type="RefSeq" id="WP_258212002.1">
    <property type="nucleotide sequence ID" value="NZ_JANQBD010000002.1"/>
</dbReference>